<reference evidence="2" key="1">
    <citation type="journal article" date="2023" name="Hortic. Res.">
        <title>A chromosome-level phased genome enabling allele-level studies in sweet orange: a case study on citrus Huanglongbing tolerance.</title>
        <authorList>
            <person name="Wu B."/>
            <person name="Yu Q."/>
            <person name="Deng Z."/>
            <person name="Duan Y."/>
            <person name="Luo F."/>
            <person name="Gmitter F. Jr."/>
        </authorList>
    </citation>
    <scope>NUCLEOTIDE SEQUENCE [LARGE SCALE GENOMIC DNA]</scope>
    <source>
        <strain evidence="2">cv. Valencia</strain>
    </source>
</reference>
<proteinExistence type="predicted"/>
<gene>
    <name evidence="1" type="ORF">KPL71_008860</name>
</gene>
<keyword evidence="1" id="KW-0808">Transferase</keyword>
<organism evidence="1 2">
    <name type="scientific">Citrus sinensis</name>
    <name type="common">Sweet orange</name>
    <name type="synonym">Citrus aurantium var. sinensis</name>
    <dbReference type="NCBI Taxonomy" id="2711"/>
    <lineage>
        <taxon>Eukaryota</taxon>
        <taxon>Viridiplantae</taxon>
        <taxon>Streptophyta</taxon>
        <taxon>Embryophyta</taxon>
        <taxon>Tracheophyta</taxon>
        <taxon>Spermatophyta</taxon>
        <taxon>Magnoliopsida</taxon>
        <taxon>eudicotyledons</taxon>
        <taxon>Gunneridae</taxon>
        <taxon>Pentapetalae</taxon>
        <taxon>rosids</taxon>
        <taxon>malvids</taxon>
        <taxon>Sapindales</taxon>
        <taxon>Rutaceae</taxon>
        <taxon>Aurantioideae</taxon>
        <taxon>Citrus</taxon>
    </lineage>
</organism>
<evidence type="ECO:0000313" key="2">
    <source>
        <dbReference type="Proteomes" id="UP000829398"/>
    </source>
</evidence>
<name>A0ACB8M9R1_CITSI</name>
<dbReference type="EMBL" id="CM039172">
    <property type="protein sequence ID" value="KAH9782351.1"/>
    <property type="molecule type" value="Genomic_DNA"/>
</dbReference>
<comment type="caution">
    <text evidence="1">The sequence shown here is derived from an EMBL/GenBank/DDBJ whole genome shotgun (WGS) entry which is preliminary data.</text>
</comment>
<protein>
    <submittedName>
        <fullName evidence="1">GPI ethanolamine phosphate transferase 3</fullName>
    </submittedName>
</protein>
<sequence length="893" mass="100194">MMEMGDWWRRGKWRIMVMLTMLHIVGILIFTRGFLLTRTELPYYSNCSDVSESPCFTGQSNPYQNQSNSRCWTRPAVDRLVIIVLDALRFDFVAPSTFFKEPKPWMDKLQVLQKLASTKRSARIFKAIADPPTTSLQRLKGLTTGGLPTFIDVGNSFGAPAILEDNLIHQVDNGCIEHLLPSLYEEDWDVLIAHFLGVDHAGHILGVDSVPMIEKLEQYNEILDKVIEVLDNQSGPGGLHENTFLLVMGDHGQTINGDHGGGSAEEVETSVFAMSFKKPPPTMPSEFDTSSCEMDLLDFAATVSALLGVPFPFGRCRPAVICCGQASDAGTKLLLVALRFLSTTCPQSALDLFFIMNIGRVSPELYTLGAGTWNLENNIEGNCPNQKEEEWMQNYCNVLCINSWQVKRYIDIYSASSVIGFSSEDLLHISDMYAQAEENWSCSSESLLLFKDESCYSSLPLKRKIDAYFKFLLNVAELARSKWTEFDLKMMGIGFVIILISLPIYFLAMMTKSVNGFSSLLFGDSEIFVKLVFALFMVVIRACSFLSNSYILEEGKVASFLLATTAMFKLRNSIKREKMLVEAIVFLLLITILRFTIEVGLSKQAATSLFMSTHSSWLVEIDPGHPVWIYMAEIIPILALIFLAYLLYIIMARSSCHSIWNSTIIVLSGKQGPLVALVTITGDFMSITVLHFFQKDLIMFPSTGYCIMRLGNIDRGSTDKVAGILTFDPLSVTQWSLLATCLFFVTGHWCAFDGLRYGAAFIGYDEFVLVRQAILLMIDTFGFSHIIPVFGLPFLVARQKLLGHTDQDGRLLLLQLSQMYLMYGLITAASVIATILCVIIQRRHLMVWGLFAPKFVFDVVGLILTDILICLAWFYYVGRREDGTQLTTLDHRD</sequence>
<evidence type="ECO:0000313" key="1">
    <source>
        <dbReference type="EMBL" id="KAH9782351.1"/>
    </source>
</evidence>
<keyword evidence="2" id="KW-1185">Reference proteome</keyword>
<accession>A0ACB8M9R1</accession>
<dbReference type="Proteomes" id="UP000829398">
    <property type="component" value="Chromosome 3"/>
</dbReference>